<dbReference type="InterPro" id="IPR035979">
    <property type="entry name" value="RBD_domain_sf"/>
</dbReference>
<keyword evidence="1" id="KW-0694">RNA-binding</keyword>
<dbReference type="Gene3D" id="3.30.70.330">
    <property type="match status" value="1"/>
</dbReference>
<organism evidence="3 4">
    <name type="scientific">Tagetes erecta</name>
    <name type="common">African marigold</name>
    <dbReference type="NCBI Taxonomy" id="13708"/>
    <lineage>
        <taxon>Eukaryota</taxon>
        <taxon>Viridiplantae</taxon>
        <taxon>Streptophyta</taxon>
        <taxon>Embryophyta</taxon>
        <taxon>Tracheophyta</taxon>
        <taxon>Spermatophyta</taxon>
        <taxon>Magnoliopsida</taxon>
        <taxon>eudicotyledons</taxon>
        <taxon>Gunneridae</taxon>
        <taxon>Pentapetalae</taxon>
        <taxon>asterids</taxon>
        <taxon>campanulids</taxon>
        <taxon>Asterales</taxon>
        <taxon>Asteraceae</taxon>
        <taxon>Asteroideae</taxon>
        <taxon>Heliantheae alliance</taxon>
        <taxon>Tageteae</taxon>
        <taxon>Tagetes</taxon>
    </lineage>
</organism>
<comment type="caution">
    <text evidence="3">The sequence shown here is derived from an EMBL/GenBank/DDBJ whole genome shotgun (WGS) entry which is preliminary data.</text>
</comment>
<reference evidence="3" key="1">
    <citation type="journal article" date="2023" name="bioRxiv">
        <title>Improved chromosome-level genome assembly for marigold (Tagetes erecta).</title>
        <authorList>
            <person name="Jiang F."/>
            <person name="Yuan L."/>
            <person name="Wang S."/>
            <person name="Wang H."/>
            <person name="Xu D."/>
            <person name="Wang A."/>
            <person name="Fan W."/>
        </authorList>
    </citation>
    <scope>NUCLEOTIDE SEQUENCE</scope>
    <source>
        <strain evidence="3">WSJ</strain>
        <tissue evidence="3">Leaf</tissue>
    </source>
</reference>
<evidence type="ECO:0000259" key="2">
    <source>
        <dbReference type="PROSITE" id="PS50102"/>
    </source>
</evidence>
<dbReference type="EMBL" id="JAUHHV010000008">
    <property type="protein sequence ID" value="KAK1414410.1"/>
    <property type="molecule type" value="Genomic_DNA"/>
</dbReference>
<proteinExistence type="predicted"/>
<evidence type="ECO:0000256" key="1">
    <source>
        <dbReference type="PROSITE-ProRule" id="PRU00176"/>
    </source>
</evidence>
<dbReference type="Proteomes" id="UP001229421">
    <property type="component" value="Unassembled WGS sequence"/>
</dbReference>
<dbReference type="GO" id="GO:0003723">
    <property type="term" value="F:RNA binding"/>
    <property type="evidence" value="ECO:0007669"/>
    <property type="project" value="UniProtKB-UniRule"/>
</dbReference>
<feature type="domain" description="RRM" evidence="2">
    <location>
        <begin position="28"/>
        <end position="77"/>
    </location>
</feature>
<dbReference type="CDD" id="cd00590">
    <property type="entry name" value="RRM_SF"/>
    <property type="match status" value="1"/>
</dbReference>
<dbReference type="AlphaFoldDB" id="A0AAD8K108"/>
<protein>
    <recommendedName>
        <fullName evidence="2">RRM domain-containing protein</fullName>
    </recommendedName>
</protein>
<dbReference type="SMART" id="SM00360">
    <property type="entry name" value="RRM"/>
    <property type="match status" value="1"/>
</dbReference>
<dbReference type="Pfam" id="PF00076">
    <property type="entry name" value="RRM_1"/>
    <property type="match status" value="1"/>
</dbReference>
<dbReference type="InterPro" id="IPR000504">
    <property type="entry name" value="RRM_dom"/>
</dbReference>
<gene>
    <name evidence="3" type="ORF">QVD17_30154</name>
</gene>
<name>A0AAD8K108_TARER</name>
<evidence type="ECO:0000313" key="3">
    <source>
        <dbReference type="EMBL" id="KAK1414410.1"/>
    </source>
</evidence>
<keyword evidence="4" id="KW-1185">Reference proteome</keyword>
<dbReference type="InterPro" id="IPR012677">
    <property type="entry name" value="Nucleotide-bd_a/b_plait_sf"/>
</dbReference>
<dbReference type="SUPFAM" id="SSF54928">
    <property type="entry name" value="RNA-binding domain, RBD"/>
    <property type="match status" value="1"/>
</dbReference>
<evidence type="ECO:0000313" key="4">
    <source>
        <dbReference type="Proteomes" id="UP001229421"/>
    </source>
</evidence>
<accession>A0AAD8K108</accession>
<dbReference type="PROSITE" id="PS50102">
    <property type="entry name" value="RRM"/>
    <property type="match status" value="1"/>
</dbReference>
<sequence length="107" mass="12571">MRGSRERDTEGWQVPNYRRRSKKKEILTTFYVSNIPEGLSHYQLREAFFPFGKIRDAFIPKKKDSSGGLFAFVRYADVFNPKELEEKLYQIMFGNRAGGEIISNNVW</sequence>